<keyword evidence="1" id="KW-0378">Hydrolase</keyword>
<protein>
    <submittedName>
        <fullName evidence="1">Exonuclease RNase T and DNA polymerase III</fullName>
    </submittedName>
</protein>
<dbReference type="AlphaFoldDB" id="K2F7S0"/>
<name>K2F7S0_9BACT</name>
<evidence type="ECO:0000313" key="1">
    <source>
        <dbReference type="EMBL" id="EKE27201.1"/>
    </source>
</evidence>
<dbReference type="Gene3D" id="3.30.420.10">
    <property type="entry name" value="Ribonuclease H-like superfamily/Ribonuclease H"/>
    <property type="match status" value="1"/>
</dbReference>
<dbReference type="InterPro" id="IPR012337">
    <property type="entry name" value="RNaseH-like_sf"/>
</dbReference>
<dbReference type="GO" id="GO:0004527">
    <property type="term" value="F:exonuclease activity"/>
    <property type="evidence" value="ECO:0007669"/>
    <property type="project" value="UniProtKB-KW"/>
</dbReference>
<reference evidence="1" key="1">
    <citation type="journal article" date="2012" name="Science">
        <title>Fermentation, hydrogen, and sulfur metabolism in multiple uncultivated bacterial phyla.</title>
        <authorList>
            <person name="Wrighton K.C."/>
            <person name="Thomas B.C."/>
            <person name="Sharon I."/>
            <person name="Miller C.S."/>
            <person name="Castelle C.J."/>
            <person name="VerBerkmoes N.C."/>
            <person name="Wilkins M.J."/>
            <person name="Hettich R.L."/>
            <person name="Lipton M.S."/>
            <person name="Williams K.H."/>
            <person name="Long P.E."/>
            <person name="Banfield J.F."/>
        </authorList>
    </citation>
    <scope>NUCLEOTIDE SEQUENCE [LARGE SCALE GENOMIC DNA]</scope>
</reference>
<dbReference type="SUPFAM" id="SSF53098">
    <property type="entry name" value="Ribonuclease H-like"/>
    <property type="match status" value="1"/>
</dbReference>
<sequence>MIVLDIETSWANPYNNSIVSIWAIELENPLNQFYEECKVFDWADIQPKALEVNWFIVEQITDITKQTVWELILNFINWCNGINERTIWWHNVWYFDLRFLEENGNNVWIKHNFWLLNWNYRTIDLHTIAYNYLVRNNIEIIMKNNQSALNLDYVLWLVWLPMEPKPHNGLNWAKYEAEAFSRFLYWKKLLPEFEKYNLPENFFSNKD</sequence>
<proteinExistence type="predicted"/>
<keyword evidence="1" id="KW-0540">Nuclease</keyword>
<comment type="caution">
    <text evidence="1">The sequence shown here is derived from an EMBL/GenBank/DDBJ whole genome shotgun (WGS) entry which is preliminary data.</text>
</comment>
<dbReference type="GO" id="GO:0003676">
    <property type="term" value="F:nucleic acid binding"/>
    <property type="evidence" value="ECO:0007669"/>
    <property type="project" value="InterPro"/>
</dbReference>
<gene>
    <name evidence="1" type="ORF">ACD_4C00004G0004</name>
</gene>
<dbReference type="EMBL" id="AMFJ01000520">
    <property type="protein sequence ID" value="EKE27201.1"/>
    <property type="molecule type" value="Genomic_DNA"/>
</dbReference>
<organism evidence="1">
    <name type="scientific">uncultured bacterium</name>
    <name type="common">gcode 4</name>
    <dbReference type="NCBI Taxonomy" id="1234023"/>
    <lineage>
        <taxon>Bacteria</taxon>
        <taxon>environmental samples</taxon>
    </lineage>
</organism>
<accession>K2F7S0</accession>
<dbReference type="InterPro" id="IPR036397">
    <property type="entry name" value="RNaseH_sf"/>
</dbReference>
<keyword evidence="1" id="KW-0269">Exonuclease</keyword>